<gene>
    <name evidence="9" type="ORF">SAMN05421835_109137</name>
</gene>
<name>A0A1I3UQ05_9PSEU</name>
<evidence type="ECO:0000256" key="4">
    <source>
        <dbReference type="ARBA" id="ARBA00022827"/>
    </source>
</evidence>
<proteinExistence type="inferred from homology"/>
<dbReference type="Proteomes" id="UP000199025">
    <property type="component" value="Unassembled WGS sequence"/>
</dbReference>
<keyword evidence="5" id="KW-0560">Oxidoreductase</keyword>
<evidence type="ECO:0000313" key="10">
    <source>
        <dbReference type="Proteomes" id="UP000199025"/>
    </source>
</evidence>
<evidence type="ECO:0000256" key="3">
    <source>
        <dbReference type="ARBA" id="ARBA00022630"/>
    </source>
</evidence>
<dbReference type="GO" id="GO:0016614">
    <property type="term" value="F:oxidoreductase activity, acting on CH-OH group of donors"/>
    <property type="evidence" value="ECO:0007669"/>
    <property type="project" value="InterPro"/>
</dbReference>
<keyword evidence="10" id="KW-1185">Reference proteome</keyword>
<dbReference type="EMBL" id="FORP01000009">
    <property type="protein sequence ID" value="SFJ84086.1"/>
    <property type="molecule type" value="Genomic_DNA"/>
</dbReference>
<dbReference type="InterPro" id="IPR007867">
    <property type="entry name" value="GMC_OxRtase_C"/>
</dbReference>
<dbReference type="PANTHER" id="PTHR42784">
    <property type="entry name" value="PYRANOSE 2-OXIDASE"/>
    <property type="match status" value="1"/>
</dbReference>
<evidence type="ECO:0000259" key="7">
    <source>
        <dbReference type="Pfam" id="PF00732"/>
    </source>
</evidence>
<dbReference type="PANTHER" id="PTHR42784:SF1">
    <property type="entry name" value="PYRANOSE 2-OXIDASE"/>
    <property type="match status" value="1"/>
</dbReference>
<evidence type="ECO:0000259" key="8">
    <source>
        <dbReference type="Pfam" id="PF05199"/>
    </source>
</evidence>
<comment type="cofactor">
    <cofactor evidence="1">
        <name>FAD</name>
        <dbReference type="ChEBI" id="CHEBI:57692"/>
    </cofactor>
</comment>
<feature type="domain" description="Glucose-methanol-choline oxidoreductase N-terminal" evidence="7">
    <location>
        <begin position="239"/>
        <end position="307"/>
    </location>
</feature>
<dbReference type="SUPFAM" id="SSF51905">
    <property type="entry name" value="FAD/NAD(P)-binding domain"/>
    <property type="match status" value="1"/>
</dbReference>
<dbReference type="InterPro" id="IPR051473">
    <property type="entry name" value="P2Ox-like"/>
</dbReference>
<dbReference type="GO" id="GO:0050660">
    <property type="term" value="F:flavin adenine dinucleotide binding"/>
    <property type="evidence" value="ECO:0007669"/>
    <property type="project" value="InterPro"/>
</dbReference>
<dbReference type="OrthoDB" id="9798604at2"/>
<evidence type="ECO:0000256" key="5">
    <source>
        <dbReference type="ARBA" id="ARBA00023002"/>
    </source>
</evidence>
<reference evidence="9 10" key="1">
    <citation type="submission" date="2016-10" db="EMBL/GenBank/DDBJ databases">
        <authorList>
            <person name="de Groot N.N."/>
        </authorList>
    </citation>
    <scope>NUCLEOTIDE SEQUENCE [LARGE SCALE GENOMIC DNA]</scope>
    <source>
        <strain evidence="9 10">DSM 44468</strain>
    </source>
</reference>
<dbReference type="Gene3D" id="3.50.50.60">
    <property type="entry name" value="FAD/NAD(P)-binding domain"/>
    <property type="match status" value="3"/>
</dbReference>
<feature type="domain" description="Glucose-methanol-choline oxidoreductase C-terminal" evidence="8">
    <location>
        <begin position="395"/>
        <end position="502"/>
    </location>
</feature>
<keyword evidence="4" id="KW-0274">FAD</keyword>
<comment type="similarity">
    <text evidence="2">Belongs to the GMC oxidoreductase family.</text>
</comment>
<dbReference type="Pfam" id="PF05199">
    <property type="entry name" value="GMC_oxred_C"/>
    <property type="match status" value="1"/>
</dbReference>
<organism evidence="9 10">
    <name type="scientific">Amycolatopsis sacchari</name>
    <dbReference type="NCBI Taxonomy" id="115433"/>
    <lineage>
        <taxon>Bacteria</taxon>
        <taxon>Bacillati</taxon>
        <taxon>Actinomycetota</taxon>
        <taxon>Actinomycetes</taxon>
        <taxon>Pseudonocardiales</taxon>
        <taxon>Pseudonocardiaceae</taxon>
        <taxon>Amycolatopsis</taxon>
    </lineage>
</organism>
<feature type="region of interest" description="Disordered" evidence="6">
    <location>
        <begin position="72"/>
        <end position="93"/>
    </location>
</feature>
<evidence type="ECO:0000313" key="9">
    <source>
        <dbReference type="EMBL" id="SFJ84086.1"/>
    </source>
</evidence>
<dbReference type="STRING" id="115433.SAMN05421835_109137"/>
<evidence type="ECO:0000256" key="2">
    <source>
        <dbReference type="ARBA" id="ARBA00010790"/>
    </source>
</evidence>
<protein>
    <submittedName>
        <fullName evidence="9">Choline dehydrogenase</fullName>
    </submittedName>
</protein>
<dbReference type="RefSeq" id="WP_091508746.1">
    <property type="nucleotide sequence ID" value="NZ_FORP01000009.1"/>
</dbReference>
<evidence type="ECO:0000256" key="6">
    <source>
        <dbReference type="SAM" id="MobiDB-lite"/>
    </source>
</evidence>
<dbReference type="InterPro" id="IPR036188">
    <property type="entry name" value="FAD/NAD-bd_sf"/>
</dbReference>
<sequence length="522" mass="55389">MSLATPGDDAGRAYPRRVDVAIVGSGPAGAAYARILSESAPQATIAVFEAGPLVSDPPGAHVKNIENAALRAEAQRRSEGPRPLGPGAPADTLDDYAADRERLVRPGTFLLARGWRQDGEDGLPAAAMSANVGGMGAHWTAACPRPGESERIPFVDGLDELLDEAERLLEVSPKVLADAPLADVVRARLGAALDEGRAPGREVQPMPLAVRRTADSRILWSGADVVFGDVTRANPRCGLYPDSPVTKVLTRDDAVTGVRVRDRRTGEEHDVEARHVVVAADSLRTPQLLYASGIRPRALGRYLNDQPQVVLAVRLRDPGPAPADTPGGPITAQSGVSWVPFTDAEPFHGQVMQLDASPVPVEGDDPVPGSIVGLGWFCAKDISESDRLEFDESEVDENGLPAIRVRYRLTERDHENIERARAAIRRAAQALGDVLDPEPLVFPPGASLHYQGTVRMGERDDGRSVCAPDSQVWGVRGLRVAGNGVIPTATACNPTLTSVALAVAGARAIAHDLEEKPCSNAN</sequence>
<keyword evidence="3" id="KW-0285">Flavoprotein</keyword>
<accession>A0A1I3UQ05</accession>
<evidence type="ECO:0000256" key="1">
    <source>
        <dbReference type="ARBA" id="ARBA00001974"/>
    </source>
</evidence>
<dbReference type="Pfam" id="PF00732">
    <property type="entry name" value="GMC_oxred_N"/>
    <property type="match status" value="1"/>
</dbReference>
<dbReference type="AlphaFoldDB" id="A0A1I3UQ05"/>
<dbReference type="SUPFAM" id="SSF54373">
    <property type="entry name" value="FAD-linked reductases, C-terminal domain"/>
    <property type="match status" value="1"/>
</dbReference>
<dbReference type="InterPro" id="IPR000172">
    <property type="entry name" value="GMC_OxRdtase_N"/>
</dbReference>